<dbReference type="InterPro" id="IPR013320">
    <property type="entry name" value="ConA-like_dom_sf"/>
</dbReference>
<dbReference type="InterPro" id="IPR023296">
    <property type="entry name" value="Glyco_hydro_beta-prop_sf"/>
</dbReference>
<protein>
    <submittedName>
        <fullName evidence="7">Glycoside hydrolase family 32 protein</fullName>
    </submittedName>
</protein>
<evidence type="ECO:0000313" key="8">
    <source>
        <dbReference type="Proteomes" id="UP001236507"/>
    </source>
</evidence>
<proteinExistence type="inferred from homology"/>
<comment type="similarity">
    <text evidence="1 4">Belongs to the glycosyl hydrolase 32 family.</text>
</comment>
<comment type="caution">
    <text evidence="7">The sequence shown here is derived from an EMBL/GenBank/DDBJ whole genome shotgun (WGS) entry which is preliminary data.</text>
</comment>
<dbReference type="PROSITE" id="PS00609">
    <property type="entry name" value="GLYCOSYL_HYDROL_F32"/>
    <property type="match status" value="1"/>
</dbReference>
<dbReference type="SUPFAM" id="SSF75005">
    <property type="entry name" value="Arabinanase/levansucrase/invertase"/>
    <property type="match status" value="1"/>
</dbReference>
<evidence type="ECO:0000259" key="6">
    <source>
        <dbReference type="Pfam" id="PF08244"/>
    </source>
</evidence>
<dbReference type="Pfam" id="PF08244">
    <property type="entry name" value="Glyco_hydro_32C"/>
    <property type="match status" value="1"/>
</dbReference>
<feature type="domain" description="Glycosyl hydrolase family 32 N-terminal" evidence="5">
    <location>
        <begin position="37"/>
        <end position="343"/>
    </location>
</feature>
<dbReference type="PANTHER" id="PTHR42800:SF1">
    <property type="entry name" value="EXOINULINASE INUD (AFU_ORTHOLOGUE AFUA_5G00480)"/>
    <property type="match status" value="1"/>
</dbReference>
<keyword evidence="8" id="KW-1185">Reference proteome</keyword>
<keyword evidence="3 4" id="KW-0326">Glycosidase</keyword>
<dbReference type="Gene3D" id="2.115.10.20">
    <property type="entry name" value="Glycosyl hydrolase domain, family 43"/>
    <property type="match status" value="1"/>
</dbReference>
<dbReference type="CDD" id="cd18622">
    <property type="entry name" value="GH32_Inu-like"/>
    <property type="match status" value="1"/>
</dbReference>
<dbReference type="SMART" id="SM00640">
    <property type="entry name" value="Glyco_32"/>
    <property type="match status" value="1"/>
</dbReference>
<name>A0ABT6Y4Q4_9BACT</name>
<dbReference type="InterPro" id="IPR018053">
    <property type="entry name" value="Glyco_hydro_32_AS"/>
</dbReference>
<feature type="domain" description="Glycosyl hydrolase family 32 C-terminal" evidence="6">
    <location>
        <begin position="358"/>
        <end position="508"/>
    </location>
</feature>
<organism evidence="7 8">
    <name type="scientific">Flectobacillus roseus</name>
    <dbReference type="NCBI Taxonomy" id="502259"/>
    <lineage>
        <taxon>Bacteria</taxon>
        <taxon>Pseudomonadati</taxon>
        <taxon>Bacteroidota</taxon>
        <taxon>Cytophagia</taxon>
        <taxon>Cytophagales</taxon>
        <taxon>Flectobacillaceae</taxon>
        <taxon>Flectobacillus</taxon>
    </lineage>
</organism>
<dbReference type="InterPro" id="IPR013148">
    <property type="entry name" value="Glyco_hydro_32_N"/>
</dbReference>
<dbReference type="EMBL" id="JASHIF010000004">
    <property type="protein sequence ID" value="MDI9858548.1"/>
    <property type="molecule type" value="Genomic_DNA"/>
</dbReference>
<dbReference type="RefSeq" id="WP_283343735.1">
    <property type="nucleotide sequence ID" value="NZ_JASHIF010000004.1"/>
</dbReference>
<reference evidence="7 8" key="1">
    <citation type="submission" date="2023-05" db="EMBL/GenBank/DDBJ databases">
        <title>Novel species of genus Flectobacillus isolated from stream in China.</title>
        <authorList>
            <person name="Lu H."/>
        </authorList>
    </citation>
    <scope>NUCLEOTIDE SEQUENCE [LARGE SCALE GENOMIC DNA]</scope>
    <source>
        <strain evidence="7 8">KCTC 42575</strain>
    </source>
</reference>
<sequence>MKNFLKNVLLCSIGSLPLLSFGQKKEQETNHLRPFIHFTPQKNWMNDPNGLLFYQGKYHLYFQHNPFGNQWGHMSWGHATSSDLLHWTEHPVAIPEDTTMIFSGSLVHDKHNTSGFSTSPEGSLVAIYTAHIDNKKQSQYIAYSNDGGMTFTKYAKNPVIDLGKKDFRDPNVFWHDGSAQWVMTVVLPLEYKVLFYGSKNLKDWSLLSEFANQGDKRKPWECPSLTELPVEGSNTSKWVLMLSSNGSTEGYTGMQYFVGDFDGKNFTNLNAPEQALYVDYGKDVYAGIPYNGLPKEQATLVAWMTNLNYTGDNPTFPWRGQMTIPRKLSLKNTSNGLRLVQAPAISSDFLEKKDSFEKENFKIKNSIELSGGTLFADNAYLIEAEIEVKSANKVGFKIAQEADSLNNKNNKFETKVYYDTKKKSLILDRLKSSVKNHAQFPSIEEANYELKDGILKLQILVDRMSVEVFANDGLTTITDLIFPSEKAKTLSIFTENGKSKVRKLKIWNLKDKSK</sequence>
<keyword evidence="2 4" id="KW-0378">Hydrolase</keyword>
<evidence type="ECO:0000259" key="5">
    <source>
        <dbReference type="Pfam" id="PF00251"/>
    </source>
</evidence>
<dbReference type="SUPFAM" id="SSF49899">
    <property type="entry name" value="Concanavalin A-like lectins/glucanases"/>
    <property type="match status" value="1"/>
</dbReference>
<dbReference type="Proteomes" id="UP001236507">
    <property type="component" value="Unassembled WGS sequence"/>
</dbReference>
<dbReference type="InterPro" id="IPR001362">
    <property type="entry name" value="Glyco_hydro_32"/>
</dbReference>
<evidence type="ECO:0000256" key="2">
    <source>
        <dbReference type="ARBA" id="ARBA00022801"/>
    </source>
</evidence>
<evidence type="ECO:0000313" key="7">
    <source>
        <dbReference type="EMBL" id="MDI9858548.1"/>
    </source>
</evidence>
<dbReference type="InterPro" id="IPR013189">
    <property type="entry name" value="Glyco_hydro_32_C"/>
</dbReference>
<dbReference type="Gene3D" id="2.60.120.560">
    <property type="entry name" value="Exo-inulinase, domain 1"/>
    <property type="match status" value="1"/>
</dbReference>
<gene>
    <name evidence="7" type="ORF">QM524_04955</name>
</gene>
<accession>A0ABT6Y4Q4</accession>
<dbReference type="PANTHER" id="PTHR42800">
    <property type="entry name" value="EXOINULINASE INUD (AFU_ORTHOLOGUE AFUA_5G00480)"/>
    <property type="match status" value="1"/>
</dbReference>
<evidence type="ECO:0000256" key="1">
    <source>
        <dbReference type="ARBA" id="ARBA00009902"/>
    </source>
</evidence>
<dbReference type="GO" id="GO:0016787">
    <property type="term" value="F:hydrolase activity"/>
    <property type="evidence" value="ECO:0007669"/>
    <property type="project" value="UniProtKB-KW"/>
</dbReference>
<evidence type="ECO:0000256" key="4">
    <source>
        <dbReference type="RuleBase" id="RU362110"/>
    </source>
</evidence>
<dbReference type="Pfam" id="PF00251">
    <property type="entry name" value="Glyco_hydro_32N"/>
    <property type="match status" value="1"/>
</dbReference>
<evidence type="ECO:0000256" key="3">
    <source>
        <dbReference type="ARBA" id="ARBA00023295"/>
    </source>
</evidence>